<evidence type="ECO:0000313" key="1">
    <source>
        <dbReference type="EMBL" id="MBA4535818.1"/>
    </source>
</evidence>
<dbReference type="EMBL" id="JAAIWN010000002">
    <property type="protein sequence ID" value="NEY80194.1"/>
    <property type="molecule type" value="Genomic_DNA"/>
</dbReference>
<dbReference type="EMBL" id="JACEIO010000002">
    <property type="protein sequence ID" value="MBA4535818.1"/>
    <property type="molecule type" value="Genomic_DNA"/>
</dbReference>
<dbReference type="InterPro" id="IPR023164">
    <property type="entry name" value="YqgQ-like_sf"/>
</dbReference>
<evidence type="ECO:0000313" key="3">
    <source>
        <dbReference type="Proteomes" id="UP000472971"/>
    </source>
</evidence>
<dbReference type="Gene3D" id="1.10.287.760">
    <property type="entry name" value="YqgQ-like"/>
    <property type="match status" value="1"/>
</dbReference>
<evidence type="ECO:0000313" key="2">
    <source>
        <dbReference type="EMBL" id="NEY80194.1"/>
    </source>
</evidence>
<dbReference type="RefSeq" id="WP_163239352.1">
    <property type="nucleotide sequence ID" value="NZ_CP082780.1"/>
</dbReference>
<name>A0A6B3VXV8_9BACI</name>
<reference evidence="2 3" key="1">
    <citation type="submission" date="2020-02" db="EMBL/GenBank/DDBJ databases">
        <title>Bacillus aquiflavi sp. nov., isolated from yellow water of strong flavor Chinese baijiu in Yibin region of China.</title>
        <authorList>
            <person name="Xie J."/>
        </authorList>
    </citation>
    <scope>NUCLEOTIDE SEQUENCE [LARGE SCALE GENOMIC DNA]</scope>
    <source>
        <strain evidence="2 3">3H-10</strain>
    </source>
</reference>
<dbReference type="InterPro" id="IPR009256">
    <property type="entry name" value="YqgQ-like"/>
</dbReference>
<evidence type="ECO:0000313" key="4">
    <source>
        <dbReference type="Proteomes" id="UP000570010"/>
    </source>
</evidence>
<dbReference type="Proteomes" id="UP000472971">
    <property type="component" value="Unassembled WGS sequence"/>
</dbReference>
<dbReference type="SUPFAM" id="SSF158379">
    <property type="entry name" value="YqgQ-like"/>
    <property type="match status" value="1"/>
</dbReference>
<sequence>MKTIYDVQKLLQRYGTFIYTGDRLADLELMESEIKELYNSKLIETKVYQTALLLLRHEMQLKEK</sequence>
<comment type="caution">
    <text evidence="2">The sequence shown here is derived from an EMBL/GenBank/DDBJ whole genome shotgun (WGS) entry which is preliminary data.</text>
</comment>
<keyword evidence="3" id="KW-1185">Reference proteome</keyword>
<proteinExistence type="predicted"/>
<dbReference type="Pfam" id="PF06014">
    <property type="entry name" value="YqgQ-like"/>
    <property type="match status" value="1"/>
</dbReference>
<dbReference type="AlphaFoldDB" id="A0A6B3VXV8"/>
<accession>A0A6B3VXV8</accession>
<protein>
    <submittedName>
        <fullName evidence="2">YqgQ family protein</fullName>
    </submittedName>
</protein>
<dbReference type="Proteomes" id="UP000570010">
    <property type="component" value="Unassembled WGS sequence"/>
</dbReference>
<reference evidence="1 4" key="2">
    <citation type="submission" date="2020-07" db="EMBL/GenBank/DDBJ databases">
        <authorList>
            <person name="Feng H."/>
        </authorList>
    </citation>
    <scope>NUCLEOTIDE SEQUENCE [LARGE SCALE GENOMIC DNA]</scope>
    <source>
        <strain evidence="1">S-12</strain>
        <strain evidence="4">s-12</strain>
    </source>
</reference>
<organism evidence="2 3">
    <name type="scientific">Bacillus aquiflavi</name>
    <dbReference type="NCBI Taxonomy" id="2672567"/>
    <lineage>
        <taxon>Bacteria</taxon>
        <taxon>Bacillati</taxon>
        <taxon>Bacillota</taxon>
        <taxon>Bacilli</taxon>
        <taxon>Bacillales</taxon>
        <taxon>Bacillaceae</taxon>
        <taxon>Bacillus</taxon>
    </lineage>
</organism>
<gene>
    <name evidence="2" type="ORF">G4D64_01370</name>
    <name evidence="1" type="ORF">H1Z61_01370</name>
</gene>